<dbReference type="PANTHER" id="PTHR45527:SF1">
    <property type="entry name" value="FATTY ACID SYNTHASE"/>
    <property type="match status" value="1"/>
</dbReference>
<dbReference type="GO" id="GO:0043041">
    <property type="term" value="P:amino acid activation for nonribosomal peptide biosynthetic process"/>
    <property type="evidence" value="ECO:0007669"/>
    <property type="project" value="TreeGrafter"/>
</dbReference>
<dbReference type="Gene3D" id="3.40.50.1820">
    <property type="entry name" value="alpha/beta hydrolase"/>
    <property type="match status" value="1"/>
</dbReference>
<dbReference type="Pfam" id="PF00501">
    <property type="entry name" value="AMP-binding"/>
    <property type="match status" value="2"/>
</dbReference>
<dbReference type="SMART" id="SM00823">
    <property type="entry name" value="PKS_PP"/>
    <property type="match status" value="3"/>
</dbReference>
<dbReference type="InterPro" id="IPR001242">
    <property type="entry name" value="Condensation_dom"/>
</dbReference>
<proteinExistence type="predicted"/>
<evidence type="ECO:0000313" key="6">
    <source>
        <dbReference type="EMBL" id="EHK41009.1"/>
    </source>
</evidence>
<evidence type="ECO:0000256" key="3">
    <source>
        <dbReference type="ARBA" id="ARBA00022598"/>
    </source>
</evidence>
<evidence type="ECO:0000256" key="4">
    <source>
        <dbReference type="ARBA" id="ARBA00022737"/>
    </source>
</evidence>
<dbReference type="InterPro" id="IPR029058">
    <property type="entry name" value="AB_hydrolase_fold"/>
</dbReference>
<dbReference type="InterPro" id="IPR042099">
    <property type="entry name" value="ANL_N_sf"/>
</dbReference>
<keyword evidence="4" id="KW-0677">Repeat</keyword>
<dbReference type="HOGENOM" id="CLU_000022_60_1_1"/>
<dbReference type="Gene3D" id="3.30.300.30">
    <property type="match status" value="3"/>
</dbReference>
<dbReference type="NCBIfam" id="TIGR01733">
    <property type="entry name" value="AA-adenyl-dom"/>
    <property type="match status" value="2"/>
</dbReference>
<comment type="caution">
    <text evidence="6">The sequence shown here is derived from an EMBL/GenBank/DDBJ whole genome shotgun (WGS) entry which is preliminary data.</text>
</comment>
<dbReference type="SUPFAM" id="SSF53335">
    <property type="entry name" value="S-adenosyl-L-methionine-dependent methyltransferases"/>
    <property type="match status" value="1"/>
</dbReference>
<dbReference type="PROSITE" id="PS00455">
    <property type="entry name" value="AMP_BINDING"/>
    <property type="match status" value="1"/>
</dbReference>
<feature type="domain" description="Carrier" evidence="5">
    <location>
        <begin position="2514"/>
        <end position="2588"/>
    </location>
</feature>
<dbReference type="Gene3D" id="3.30.559.30">
    <property type="entry name" value="Nonribosomal peptide synthetase, condensation domain"/>
    <property type="match status" value="3"/>
</dbReference>
<evidence type="ECO:0000259" key="5">
    <source>
        <dbReference type="PROSITE" id="PS50075"/>
    </source>
</evidence>
<accession>G9P8S7</accession>
<dbReference type="KEGG" id="tatv:25781610"/>
<dbReference type="InterPro" id="IPR009081">
    <property type="entry name" value="PP-bd_ACP"/>
</dbReference>
<keyword evidence="1" id="KW-0596">Phosphopantetheine</keyword>
<organism evidence="6 7">
    <name type="scientific">Hypocrea atroviridis (strain ATCC 20476 / IMI 206040)</name>
    <name type="common">Trichoderma atroviride</name>
    <dbReference type="NCBI Taxonomy" id="452589"/>
    <lineage>
        <taxon>Eukaryota</taxon>
        <taxon>Fungi</taxon>
        <taxon>Dikarya</taxon>
        <taxon>Ascomycota</taxon>
        <taxon>Pezizomycotina</taxon>
        <taxon>Sordariomycetes</taxon>
        <taxon>Hypocreomycetidae</taxon>
        <taxon>Hypocreales</taxon>
        <taxon>Hypocreaceae</taxon>
        <taxon>Trichoderma</taxon>
    </lineage>
</organism>
<dbReference type="CDD" id="cd05930">
    <property type="entry name" value="A_NRPS"/>
    <property type="match status" value="1"/>
</dbReference>
<dbReference type="Gene3D" id="3.30.559.10">
    <property type="entry name" value="Chloramphenicol acetyltransferase-like domain"/>
    <property type="match status" value="3"/>
</dbReference>
<dbReference type="GO" id="GO:0044550">
    <property type="term" value="P:secondary metabolite biosynthetic process"/>
    <property type="evidence" value="ECO:0007669"/>
    <property type="project" value="TreeGrafter"/>
</dbReference>
<dbReference type="Gene3D" id="3.40.50.980">
    <property type="match status" value="2"/>
</dbReference>
<dbReference type="InterPro" id="IPR036736">
    <property type="entry name" value="ACP-like_sf"/>
</dbReference>
<dbReference type="OrthoDB" id="416786at2759"/>
<dbReference type="InterPro" id="IPR020806">
    <property type="entry name" value="PKS_PP-bd"/>
</dbReference>
<dbReference type="CDD" id="cd19542">
    <property type="entry name" value="CT_NRPS-like"/>
    <property type="match status" value="1"/>
</dbReference>
<dbReference type="Pfam" id="PF00668">
    <property type="entry name" value="Condensation"/>
    <property type="match status" value="2"/>
</dbReference>
<dbReference type="EMBL" id="ABDG02000027">
    <property type="protein sequence ID" value="EHK41009.1"/>
    <property type="molecule type" value="Genomic_DNA"/>
</dbReference>
<dbReference type="InterPro" id="IPR020845">
    <property type="entry name" value="AMP-binding_CS"/>
</dbReference>
<dbReference type="FunFam" id="3.30.300.30:FF:000084">
    <property type="entry name" value="Enniatin synthase"/>
    <property type="match status" value="1"/>
</dbReference>
<feature type="domain" description="Carrier" evidence="5">
    <location>
        <begin position="2612"/>
        <end position="2686"/>
    </location>
</feature>
<dbReference type="STRING" id="452589.G9P8S7"/>
<dbReference type="GeneID" id="25781610"/>
<feature type="domain" description="Carrier" evidence="5">
    <location>
        <begin position="1008"/>
        <end position="1084"/>
    </location>
</feature>
<dbReference type="GO" id="GO:0031177">
    <property type="term" value="F:phosphopantetheine binding"/>
    <property type="evidence" value="ECO:0007669"/>
    <property type="project" value="InterPro"/>
</dbReference>
<evidence type="ECO:0000256" key="1">
    <source>
        <dbReference type="ARBA" id="ARBA00022450"/>
    </source>
</evidence>
<dbReference type="SUPFAM" id="SSF52777">
    <property type="entry name" value="CoA-dependent acyltransferases"/>
    <property type="match status" value="6"/>
</dbReference>
<dbReference type="Gene3D" id="3.40.50.12780">
    <property type="entry name" value="N-terminal domain of ligase-like"/>
    <property type="match status" value="1"/>
</dbReference>
<protein>
    <submittedName>
        <fullName evidence="6">Non-ribosomal peptide synthetase</fullName>
    </submittedName>
</protein>
<dbReference type="CDD" id="cd19531">
    <property type="entry name" value="LCL_NRPS-like"/>
    <property type="match status" value="1"/>
</dbReference>
<dbReference type="InterPro" id="IPR029063">
    <property type="entry name" value="SAM-dependent_MTases_sf"/>
</dbReference>
<dbReference type="Gene3D" id="1.10.1200.10">
    <property type="entry name" value="ACP-like"/>
    <property type="match status" value="2"/>
</dbReference>
<gene>
    <name evidence="6" type="ORF">TRIATDRAFT_30015</name>
</gene>
<dbReference type="InterPro" id="IPR006162">
    <property type="entry name" value="Ppantetheine_attach_site"/>
</dbReference>
<sequence length="3145" mass="349456">MDVRQQNQTATPPLEFDVAGKQCDDLYEQVMVHCGLHRDKIETILPCTSSQIDVIDFAATDGKRAIGRAIYDIPRSVDTQRLAIAWKEVVRQTPALRTYIFIPKVGCSFQVVLAENFFSWMYSTSIDMKEAIVHDETAAAMIGPRCNRYVVLEDIDKKQRLLIWTFSYALVDSALQQHILQRVLTAYEGGKVQYSNWFGTSLSLQAGNLERAARFWQQHFDGLDASIFPSLPSHLAAPHPNTYAEHCISYLGPVQQKWSNTVVCRAALAVLLSGFTHSPEALFGVVMKSSHKSEEEVDGLAQAVVPIRVQCSLEQSVLGIMEAITAHDHAMHEFAQVGLCNIRRMGDDESAACEFQTVLLVTESDASQAPSCAILRNTEESNKFIPCANRALLLSCQMASDSVLLAAHYDQSVIDAPQMTRFLRQLGFLIQQLQQNMEHLPLVRHLDAVTQDDQAEIEAWNSERLQTQDALIHDVISKRASDAPDSTAVSSWDGEWTYSELDNVSSRLAAYIQSLDLGQGQAILPLCFEKSKWIIASILAVLKAGRAFTLIDPCDPPARMAQVCRQTGATVALTSSLHSSTITTIIDRCIVINDDFLQSLSRDTDQLKPTAKPQDLAYCIFTSGSTGEPKGIMIEHRGFVSCAVKFGPALGINPQTRALQFASYAFGACLVETVTVLMHGGCVCIPSDDDRMNSVPDFIRKSNINWVILTPSYIGTLQPENVSGLQTLVLVGEPISASIRDIWAPRVQLLHAYGQSESSTICSVTRVTPFTLEPNNIGRAVGARSWIVDPNDSNKLVPIGCVGELVIESPGIARDYIVALPPDESPFFVTTPVWYPTGQASGGFKFYRTGDLVRYRSDGTVVCLGRKDSQVKIRGQRVEISEVEARLRQQLPGHIMPVAEAVKTSDLSSGKTLIAFLIGSLQNEENGVFIAPTSDTHVLDHSATKDINGTLQQVLPTYSVPSYYISMKNLPRTATGKADRKKLRSIAGKLLSELAHNVRSQPCEKFGPPATMTEVKLRELWYRALNLDFNSENDGASFFELGGDSIAAIRMVNMARIAGIPLKVSDIFQNPTFADLLDVIGRDSTPYVSIPLTTYAKPVEQSFAQGRLWFLDQLELGASWYLLPYAVRMRGLLQTGALRVALLALEQRHETLRTTFEEKDGVGVQVVHASIFQELKTVDLSDDQNDGYLQLLQQQQTTPFDLASEAGWRVSLIRLGENDHVLSIVMHHIISDGWSTDILRRELGQFYAAALQGHDPLSMVKPLPIHYRDFSAWQKQEEQVAEHQKQLEYWTNQLANSSPAEFSTDFPRPTILSGKAGYVPVTIEGDLYRSLREFCRAKQMTPFTVLLAAFRAAHYRLTGTEDAVIGTPIANRNRRELENIIGFFVNTQCMRITVDDDETFESLVRQVRLTATAAFEHQDVPFDRVVSGLLPGSRDLSRNPLAQLMFAVHSQQDFGNFELEGLEAEPLLNQVYTRFDIEFHLFQETNRLSGNLVFAADLFELEKIRNVASVFFEILSQGLAKPHIPIAVIPFVDGVMELRNMGLLEVEKTGYPRDASIIDVFRTQVDAYPHSFAVVDSKRRLTYSELDHQSNQIATWLRQRGIAPETLIGVFAPRSCETVIAFFGILKANLAYLPLDINSPAARLRAILSSLPQHRLVLLGSDVTAPEIQLPGVDLAKISDILTECREVDDMNGDVDKTSPGPLATSLAYVIFTSGSTGRPKGVMVEHRSVVRLVKETRITSKFPLKFPFAVKMAHLSNIAFDAATWEIFAALLNGGTLVCIDYMTILDSKEFEAVFAQEQVNAALFTPALLKQCVANIPSILKELEVLVIGGDRLDGQDSIAAQALVRAGVFNAYGPTENGVISTVYTIEKNDSFINGVPIGRPISNSGAYIMDSCQQIVPIGVVGELVVTGDGLARGYTDPSLDAGRFVQVVIDGQAMRAYRTGDQGRYRPGDGQIEFLGRMDQQIKIRGHRIEPAEIERAFLSQDSVRDAVVVIRNHESQEPEMVGFIVTQDDDHTAEQEEAGNQVEGWNDFFESNTYADIDTIAQSAIGNDFKGWTSMYDGNEIDKTEMHEWLDDTIHTLLDGQPPGHVLEIGTGSGMILFNLGAGLQSYVGLEPSKSAATFVTKAIESIPALDGRANVHVGSATDVGQLDHLYPELVVLNSVVQYFPSSDYLEQLVDTLVRKPGVKRIFFGDIRSLATNKHFLAARALHALGHKPTRGAVRQKMTEMEEREEELLVDPAFFTMLEKRHPNHIKHIEILPKKMQATNELSAYRYAAIIHIRGSEEQDKPLYQINMDEWIDFQESRVDQHTLLSLLKDSTDALTVAVSNIPYRKTIFERHIVDSLDEESGESETQNLLDGAAWISAVRADAESCSSLSATDLVRLGEEAGFRVEVSAARQWSQHGALDAVFHRYDLHTQKGHRALIRFPTDNKVRASASLTNRPLQRLQSRRFVSQIREQLQSLLPSYMVPSHIVLIDQMPLNANGKVDRKSLTRRAQVMAQKPQERVQQVLPLNEIEVVLCKEFAEVFGIQVGINDHFFKLGGHSLLATKLTARIGRRLNTRVSVKDIFDQPVIGDLAATIRRELASRSSIPVSSYSGNGKQMMSAQVAPRNEIETVLCEEFSYVLGIDVGITDHFFDLGGHSLMATKLASRISRRIGVTVSVKDIFDQPVPLHLAAKIELIQSENYEVTNGVQTNSSTSFQLISMGDPLAFIENEISPQLGYSHGTIQDIYPATQMQRLFLFNPTTGHPRTPTPFYIDFPSDSDCSSLETACKSLVGRIDIFRTIFLEVADELYQIVLKHLDLAIEIIETEENINSATRAFLDMDLKQPIRLGQPLIRITILRAQTSSLRVILRMSHALYDGLSLEHIVRSLHVLYSGGILPPSAQFSRYMQHIADSRKEGYDFWRCLLQDSSMAVIRGVNRSAHQEQVVSPGTYHASKVISVPLQANSSITPATVFTTACAIVLSKEAKTNDVVFGRIVSGRQGLPVTCQNIIGPCTNEIPVRAYIHQDTDRKMLLRKMQDQYLSSLSFEALGFDEIKKNCTDWPEAMTNYSCCIAYQNFDYHPDSQMNEQRVQIGVLSRDIDATKEVPLHDLVISGEAELDGPYLHVTIAANRQVCEEGRVTHMLRELCETISSLNLAL</sequence>
<evidence type="ECO:0000313" key="7">
    <source>
        <dbReference type="Proteomes" id="UP000005426"/>
    </source>
</evidence>
<dbReference type="CDD" id="cd05918">
    <property type="entry name" value="A_NRPS_SidN3_like"/>
    <property type="match status" value="1"/>
</dbReference>
<dbReference type="PANTHER" id="PTHR45527">
    <property type="entry name" value="NONRIBOSOMAL PEPTIDE SYNTHETASE"/>
    <property type="match status" value="1"/>
</dbReference>
<dbReference type="GO" id="GO:0016874">
    <property type="term" value="F:ligase activity"/>
    <property type="evidence" value="ECO:0007669"/>
    <property type="project" value="UniProtKB-KW"/>
</dbReference>
<evidence type="ECO:0000256" key="2">
    <source>
        <dbReference type="ARBA" id="ARBA00022553"/>
    </source>
</evidence>
<keyword evidence="3" id="KW-0436">Ligase</keyword>
<dbReference type="Gene3D" id="2.30.38.10">
    <property type="entry name" value="Luciferase, Domain 3"/>
    <property type="match status" value="1"/>
</dbReference>
<dbReference type="PROSITE" id="PS50075">
    <property type="entry name" value="CARRIER"/>
    <property type="match status" value="3"/>
</dbReference>
<dbReference type="PROSITE" id="PS00012">
    <property type="entry name" value="PHOSPHOPANTETHEINE"/>
    <property type="match status" value="3"/>
</dbReference>
<dbReference type="InterPro" id="IPR045851">
    <property type="entry name" value="AMP-bd_C_sf"/>
</dbReference>
<dbReference type="SUPFAM" id="SSF47336">
    <property type="entry name" value="ACP-like"/>
    <property type="match status" value="3"/>
</dbReference>
<dbReference type="Proteomes" id="UP000005426">
    <property type="component" value="Unassembled WGS sequence"/>
</dbReference>
<dbReference type="FunFam" id="3.30.300.30:FF:000015">
    <property type="entry name" value="Nonribosomal peptide synthase SidD"/>
    <property type="match status" value="1"/>
</dbReference>
<dbReference type="SUPFAM" id="SSF56801">
    <property type="entry name" value="Acetyl-CoA synthetase-like"/>
    <property type="match status" value="2"/>
</dbReference>
<dbReference type="InterPro" id="IPR000873">
    <property type="entry name" value="AMP-dep_synth/lig_dom"/>
</dbReference>
<keyword evidence="7" id="KW-1185">Reference proteome</keyword>
<dbReference type="CDD" id="cd19545">
    <property type="entry name" value="FUM14_C_NRPS-like"/>
    <property type="match status" value="1"/>
</dbReference>
<dbReference type="GO" id="GO:0005737">
    <property type="term" value="C:cytoplasm"/>
    <property type="evidence" value="ECO:0007669"/>
    <property type="project" value="TreeGrafter"/>
</dbReference>
<reference evidence="6 7" key="1">
    <citation type="journal article" date="2011" name="Genome Biol.">
        <title>Comparative genome sequence analysis underscores mycoparasitism as the ancestral life style of Trichoderma.</title>
        <authorList>
            <person name="Kubicek C.P."/>
            <person name="Herrera-Estrella A."/>
            <person name="Seidl-Seiboth V."/>
            <person name="Martinez D.A."/>
            <person name="Druzhinina I.S."/>
            <person name="Thon M."/>
            <person name="Zeilinger S."/>
            <person name="Casas-Flores S."/>
            <person name="Horwitz B.A."/>
            <person name="Mukherjee P.K."/>
            <person name="Mukherjee M."/>
            <person name="Kredics L."/>
            <person name="Alcaraz L.D."/>
            <person name="Aerts A."/>
            <person name="Antal Z."/>
            <person name="Atanasova L."/>
            <person name="Cervantes-Badillo M.G."/>
            <person name="Challacombe J."/>
            <person name="Chertkov O."/>
            <person name="McCluskey K."/>
            <person name="Coulpier F."/>
            <person name="Deshpande N."/>
            <person name="von Doehren H."/>
            <person name="Ebbole D.J."/>
            <person name="Esquivel-Naranjo E.U."/>
            <person name="Fekete E."/>
            <person name="Flipphi M."/>
            <person name="Glaser F."/>
            <person name="Gomez-Rodriguez E.Y."/>
            <person name="Gruber S."/>
            <person name="Han C."/>
            <person name="Henrissat B."/>
            <person name="Hermosa R."/>
            <person name="Hernandez-Onate M."/>
            <person name="Karaffa L."/>
            <person name="Kosti I."/>
            <person name="Le Crom S."/>
            <person name="Lindquist E."/>
            <person name="Lucas S."/>
            <person name="Luebeck M."/>
            <person name="Luebeck P.S."/>
            <person name="Margeot A."/>
            <person name="Metz B."/>
            <person name="Misra M."/>
            <person name="Nevalainen H."/>
            <person name="Omann M."/>
            <person name="Packer N."/>
            <person name="Perrone G."/>
            <person name="Uresti-Rivera E.E."/>
            <person name="Salamov A."/>
            <person name="Schmoll M."/>
            <person name="Seiboth B."/>
            <person name="Shapiro H."/>
            <person name="Sukno S."/>
            <person name="Tamayo-Ramos J.A."/>
            <person name="Tisch D."/>
            <person name="Wiest A."/>
            <person name="Wilkinson H.H."/>
            <person name="Zhang M."/>
            <person name="Coutinho P.M."/>
            <person name="Kenerley C.M."/>
            <person name="Monte E."/>
            <person name="Baker S.E."/>
            <person name="Grigoriev I.V."/>
        </authorList>
    </citation>
    <scope>NUCLEOTIDE SEQUENCE [LARGE SCALE GENOMIC DNA]</scope>
    <source>
        <strain evidence="7">ATCC 20476 / IMI 206040</strain>
    </source>
</reference>
<name>G9P8S7_HYPAI</name>
<dbReference type="eggNOG" id="KOG1178">
    <property type="taxonomic scope" value="Eukaryota"/>
</dbReference>
<dbReference type="InterPro" id="IPR023213">
    <property type="entry name" value="CAT-like_dom_sf"/>
</dbReference>
<dbReference type="InterPro" id="IPR010071">
    <property type="entry name" value="AA_adenyl_dom"/>
</dbReference>
<keyword evidence="2" id="KW-0597">Phosphoprotein</keyword>
<dbReference type="Pfam" id="PF00550">
    <property type="entry name" value="PP-binding"/>
    <property type="match status" value="3"/>
</dbReference>
<dbReference type="OMA" id="LVCIDYM"/>
<dbReference type="Gene3D" id="3.40.50.150">
    <property type="entry name" value="Vaccinia Virus protein VP39"/>
    <property type="match status" value="1"/>
</dbReference>